<evidence type="ECO:0000313" key="2">
    <source>
        <dbReference type="EMBL" id="KAJ7661002.1"/>
    </source>
</evidence>
<gene>
    <name evidence="2" type="ORF">B0H17DRAFT_1144858</name>
</gene>
<accession>A0AAD7G582</accession>
<name>A0AAD7G582_MYCRO</name>
<keyword evidence="3" id="KW-1185">Reference proteome</keyword>
<feature type="compositionally biased region" description="Basic and acidic residues" evidence="1">
    <location>
        <begin position="130"/>
        <end position="154"/>
    </location>
</feature>
<feature type="region of interest" description="Disordered" evidence="1">
    <location>
        <begin position="38"/>
        <end position="154"/>
    </location>
</feature>
<dbReference type="Proteomes" id="UP001221757">
    <property type="component" value="Unassembled WGS sequence"/>
</dbReference>
<feature type="compositionally biased region" description="Basic and acidic residues" evidence="1">
    <location>
        <begin position="42"/>
        <end position="55"/>
    </location>
</feature>
<protein>
    <submittedName>
        <fullName evidence="2">Uncharacterized protein</fullName>
    </submittedName>
</protein>
<comment type="caution">
    <text evidence="2">The sequence shown here is derived from an EMBL/GenBank/DDBJ whole genome shotgun (WGS) entry which is preliminary data.</text>
</comment>
<proteinExistence type="predicted"/>
<reference evidence="2" key="1">
    <citation type="submission" date="2023-03" db="EMBL/GenBank/DDBJ databases">
        <title>Massive genome expansion in bonnet fungi (Mycena s.s.) driven by repeated elements and novel gene families across ecological guilds.</title>
        <authorList>
            <consortium name="Lawrence Berkeley National Laboratory"/>
            <person name="Harder C.B."/>
            <person name="Miyauchi S."/>
            <person name="Viragh M."/>
            <person name="Kuo A."/>
            <person name="Thoen E."/>
            <person name="Andreopoulos B."/>
            <person name="Lu D."/>
            <person name="Skrede I."/>
            <person name="Drula E."/>
            <person name="Henrissat B."/>
            <person name="Morin E."/>
            <person name="Kohler A."/>
            <person name="Barry K."/>
            <person name="LaButti K."/>
            <person name="Morin E."/>
            <person name="Salamov A."/>
            <person name="Lipzen A."/>
            <person name="Mereny Z."/>
            <person name="Hegedus B."/>
            <person name="Baldrian P."/>
            <person name="Stursova M."/>
            <person name="Weitz H."/>
            <person name="Taylor A."/>
            <person name="Grigoriev I.V."/>
            <person name="Nagy L.G."/>
            <person name="Martin F."/>
            <person name="Kauserud H."/>
        </authorList>
    </citation>
    <scope>NUCLEOTIDE SEQUENCE</scope>
    <source>
        <strain evidence="2">CBHHK067</strain>
    </source>
</reference>
<sequence>MQAGGFSTTRCVRLDTISFSFWFTYILYVVGKYAPGTTNLDADGHRSADKDEEGTQRTSHRARTPLAPRLHPCVSPKQRSAPYTHSRHVPVPMCTQPETAENATQTRQRKELEVNEKSATQKRPKATGSEPHEAKRNDRTGGKEGKGREGGEGTRLHPIHVVHWSTATSWVLCHPRVARARHLPPAEFRAGGRLRPGGASVVLWEGMIRRRGPARTKQERA</sequence>
<dbReference type="EMBL" id="JARKIE010000255">
    <property type="protein sequence ID" value="KAJ7661002.1"/>
    <property type="molecule type" value="Genomic_DNA"/>
</dbReference>
<dbReference type="AlphaFoldDB" id="A0AAD7G582"/>
<evidence type="ECO:0000256" key="1">
    <source>
        <dbReference type="SAM" id="MobiDB-lite"/>
    </source>
</evidence>
<organism evidence="2 3">
    <name type="scientific">Mycena rosella</name>
    <name type="common">Pink bonnet</name>
    <name type="synonym">Agaricus rosellus</name>
    <dbReference type="NCBI Taxonomy" id="1033263"/>
    <lineage>
        <taxon>Eukaryota</taxon>
        <taxon>Fungi</taxon>
        <taxon>Dikarya</taxon>
        <taxon>Basidiomycota</taxon>
        <taxon>Agaricomycotina</taxon>
        <taxon>Agaricomycetes</taxon>
        <taxon>Agaricomycetidae</taxon>
        <taxon>Agaricales</taxon>
        <taxon>Marasmiineae</taxon>
        <taxon>Mycenaceae</taxon>
        <taxon>Mycena</taxon>
    </lineage>
</organism>
<feature type="compositionally biased region" description="Polar residues" evidence="1">
    <location>
        <begin position="96"/>
        <end position="106"/>
    </location>
</feature>
<evidence type="ECO:0000313" key="3">
    <source>
        <dbReference type="Proteomes" id="UP001221757"/>
    </source>
</evidence>